<proteinExistence type="predicted"/>
<evidence type="ECO:0000313" key="3">
    <source>
        <dbReference type="Proteomes" id="UP000193067"/>
    </source>
</evidence>
<gene>
    <name evidence="2" type="ORF">PYCCODRAFT_1457603</name>
</gene>
<evidence type="ECO:0000313" key="2">
    <source>
        <dbReference type="EMBL" id="OSD05169.1"/>
    </source>
</evidence>
<dbReference type="InterPro" id="IPR003615">
    <property type="entry name" value="HNH_nuc"/>
</dbReference>
<organism evidence="2 3">
    <name type="scientific">Trametes coccinea (strain BRFM310)</name>
    <name type="common">Pycnoporus coccineus</name>
    <dbReference type="NCBI Taxonomy" id="1353009"/>
    <lineage>
        <taxon>Eukaryota</taxon>
        <taxon>Fungi</taxon>
        <taxon>Dikarya</taxon>
        <taxon>Basidiomycota</taxon>
        <taxon>Agaricomycotina</taxon>
        <taxon>Agaricomycetes</taxon>
        <taxon>Polyporales</taxon>
        <taxon>Polyporaceae</taxon>
        <taxon>Trametes</taxon>
    </lineage>
</organism>
<reference evidence="2 3" key="1">
    <citation type="journal article" date="2015" name="Biotechnol. Biofuels">
        <title>Enhanced degradation of softwood versus hardwood by the white-rot fungus Pycnoporus coccineus.</title>
        <authorList>
            <person name="Couturier M."/>
            <person name="Navarro D."/>
            <person name="Chevret D."/>
            <person name="Henrissat B."/>
            <person name="Piumi F."/>
            <person name="Ruiz-Duenas F.J."/>
            <person name="Martinez A.T."/>
            <person name="Grigoriev I.V."/>
            <person name="Riley R."/>
            <person name="Lipzen A."/>
            <person name="Berrin J.G."/>
            <person name="Master E.R."/>
            <person name="Rosso M.N."/>
        </authorList>
    </citation>
    <scope>NUCLEOTIDE SEQUENCE [LARGE SCALE GENOMIC DNA]</scope>
    <source>
        <strain evidence="2 3">BRFM310</strain>
    </source>
</reference>
<dbReference type="Proteomes" id="UP000193067">
    <property type="component" value="Unassembled WGS sequence"/>
</dbReference>
<dbReference type="EMBL" id="KZ084094">
    <property type="protein sequence ID" value="OSD05169.1"/>
    <property type="molecule type" value="Genomic_DNA"/>
</dbReference>
<dbReference type="AlphaFoldDB" id="A0A1Y2IVJ7"/>
<evidence type="ECO:0000259" key="1">
    <source>
        <dbReference type="Pfam" id="PF13391"/>
    </source>
</evidence>
<sequence length="264" mass="29883">MATTLNPPLLNALQMIVHPVTSRSLRSSERDVIRESGKGACRLCDRVYDPHVNPPDVVIAHITPRTPKEDHQLLFLRQAGVVNDGYNKLSPSNLMLLCSTHHTMYDDGCIVFLPSIEEVEERTAALKEGRDVNEQAFHKNRYLLADVVLSATAINESALSGLWHGSLRVYHQRLLEGKANWFPQKIYYDMSVSVYMEHAIVEHRSYGNALELTVEFDALPALDPYALMRKAYYTLGRHEYPEPQLILRNPDGVEEVFESARGPS</sequence>
<dbReference type="Pfam" id="PF13391">
    <property type="entry name" value="HNH_2"/>
    <property type="match status" value="1"/>
</dbReference>
<feature type="domain" description="HNH nuclease" evidence="1">
    <location>
        <begin position="41"/>
        <end position="112"/>
    </location>
</feature>
<accession>A0A1Y2IVJ7</accession>
<dbReference type="OrthoDB" id="3190233at2759"/>
<protein>
    <recommendedName>
        <fullName evidence="1">HNH nuclease domain-containing protein</fullName>
    </recommendedName>
</protein>
<name>A0A1Y2IVJ7_TRAC3</name>
<keyword evidence="3" id="KW-1185">Reference proteome</keyword>